<dbReference type="Proteomes" id="UP000325255">
    <property type="component" value="Unassembled WGS sequence"/>
</dbReference>
<reference evidence="3 4" key="1">
    <citation type="submission" date="2019-09" db="EMBL/GenBank/DDBJ databases">
        <title>Genome sequence of Rhodovastum atsumiense, a diverse member of the Acetobacteraceae family of non-sulfur purple photosynthetic bacteria.</title>
        <authorList>
            <person name="Meyer T."/>
            <person name="Kyndt J."/>
        </authorList>
    </citation>
    <scope>NUCLEOTIDE SEQUENCE [LARGE SCALE GENOMIC DNA]</scope>
    <source>
        <strain evidence="3 4">DSM 21279</strain>
    </source>
</reference>
<comment type="caution">
    <text evidence="3">The sequence shown here is derived from an EMBL/GenBank/DDBJ whole genome shotgun (WGS) entry which is preliminary data.</text>
</comment>
<dbReference type="SUPFAM" id="SSF55781">
    <property type="entry name" value="GAF domain-like"/>
    <property type="match status" value="2"/>
</dbReference>
<dbReference type="InterPro" id="IPR013767">
    <property type="entry name" value="PAS_fold"/>
</dbReference>
<dbReference type="SUPFAM" id="SSF55785">
    <property type="entry name" value="PYP-like sensor domain (PAS domain)"/>
    <property type="match status" value="1"/>
</dbReference>
<dbReference type="Gene3D" id="3.30.450.40">
    <property type="match status" value="2"/>
</dbReference>
<accession>A0A5M6IYP2</accession>
<feature type="region of interest" description="Disordered" evidence="1">
    <location>
        <begin position="1"/>
        <end position="28"/>
    </location>
</feature>
<name>A0A5M6IYP2_9PROT</name>
<evidence type="ECO:0000256" key="1">
    <source>
        <dbReference type="SAM" id="MobiDB-lite"/>
    </source>
</evidence>
<dbReference type="InterPro" id="IPR000014">
    <property type="entry name" value="PAS"/>
</dbReference>
<organism evidence="3 4">
    <name type="scientific">Rhodovastum atsumiense</name>
    <dbReference type="NCBI Taxonomy" id="504468"/>
    <lineage>
        <taxon>Bacteria</taxon>
        <taxon>Pseudomonadati</taxon>
        <taxon>Pseudomonadota</taxon>
        <taxon>Alphaproteobacteria</taxon>
        <taxon>Acetobacterales</taxon>
        <taxon>Acetobacteraceae</taxon>
        <taxon>Rhodovastum</taxon>
    </lineage>
</organism>
<feature type="domain" description="PAS" evidence="2">
    <location>
        <begin position="255"/>
        <end position="318"/>
    </location>
</feature>
<dbReference type="SMART" id="SM00091">
    <property type="entry name" value="PAS"/>
    <property type="match status" value="1"/>
</dbReference>
<protein>
    <submittedName>
        <fullName evidence="3">PAS domain-containing protein</fullName>
    </submittedName>
</protein>
<dbReference type="InterPro" id="IPR029016">
    <property type="entry name" value="GAF-like_dom_sf"/>
</dbReference>
<dbReference type="CDD" id="cd00130">
    <property type="entry name" value="PAS"/>
    <property type="match status" value="1"/>
</dbReference>
<evidence type="ECO:0000313" key="3">
    <source>
        <dbReference type="EMBL" id="KAA5613401.1"/>
    </source>
</evidence>
<proteinExistence type="predicted"/>
<dbReference type="AlphaFoldDB" id="A0A5M6IYP2"/>
<dbReference type="Gene3D" id="3.30.450.20">
    <property type="entry name" value="PAS domain"/>
    <property type="match status" value="1"/>
</dbReference>
<dbReference type="PROSITE" id="PS50112">
    <property type="entry name" value="PAS"/>
    <property type="match status" value="1"/>
</dbReference>
<dbReference type="EMBL" id="VWPK01000006">
    <property type="protein sequence ID" value="KAA5613401.1"/>
    <property type="molecule type" value="Genomic_DNA"/>
</dbReference>
<dbReference type="RefSeq" id="WP_150039512.1">
    <property type="nucleotide sequence ID" value="NZ_OW485601.1"/>
</dbReference>
<evidence type="ECO:0000259" key="2">
    <source>
        <dbReference type="PROSITE" id="PS50112"/>
    </source>
</evidence>
<evidence type="ECO:0000313" key="4">
    <source>
        <dbReference type="Proteomes" id="UP000325255"/>
    </source>
</evidence>
<dbReference type="Pfam" id="PF00989">
    <property type="entry name" value="PAS"/>
    <property type="match status" value="1"/>
</dbReference>
<dbReference type="OrthoDB" id="3687827at2"/>
<gene>
    <name evidence="3" type="ORF">F1189_04900</name>
</gene>
<keyword evidence="4" id="KW-1185">Reference proteome</keyword>
<dbReference type="NCBIfam" id="TIGR00229">
    <property type="entry name" value="sensory_box"/>
    <property type="match status" value="1"/>
</dbReference>
<sequence length="346" mass="36279">MRPRIGYGGRTPRHDGKTAGRRRRQPPGDLFDKALSTLSELFSADIVALLDPAGTGTMAPLAAIGLPEDSVSLPMSDAAEGHLATVMRTQAPVLVDAAADARVEAQLRALGVEAMVWLPMPGSHDIRGALLLAPPRGRLECLAADGFEPVAPDSMAAWTEFAERLRAAMTGESWSSRDVRAAARGLGVALPAATPLLAGFAVTLGGEGQSAGLLLGLRRAAAPFSSGALQAAALYAGQVAASLENARLYGAVRDSHERFRALVRSVSDVIAILAADGTIQYASPAAEALWAVPPEQLRGQTLLQRVHPEDAAAARDLLAGVRAQAGCTMTQALRLRRECGTWRDFS</sequence>
<dbReference type="InterPro" id="IPR035965">
    <property type="entry name" value="PAS-like_dom_sf"/>
</dbReference>
<dbReference type="GO" id="GO:0006355">
    <property type="term" value="P:regulation of DNA-templated transcription"/>
    <property type="evidence" value="ECO:0007669"/>
    <property type="project" value="InterPro"/>
</dbReference>